<evidence type="ECO:0000313" key="3">
    <source>
        <dbReference type="EMBL" id="GGE63282.1"/>
    </source>
</evidence>
<evidence type="ECO:0000256" key="1">
    <source>
        <dbReference type="ARBA" id="ARBA00023239"/>
    </source>
</evidence>
<dbReference type="InterPro" id="IPR032465">
    <property type="entry name" value="ACMSD"/>
</dbReference>
<dbReference type="Proteomes" id="UP000633136">
    <property type="component" value="Unassembled WGS sequence"/>
</dbReference>
<dbReference type="AlphaFoldDB" id="A0A917EML5"/>
<dbReference type="GO" id="GO:0019748">
    <property type="term" value="P:secondary metabolic process"/>
    <property type="evidence" value="ECO:0007669"/>
    <property type="project" value="TreeGrafter"/>
</dbReference>
<evidence type="ECO:0000256" key="2">
    <source>
        <dbReference type="SAM" id="MobiDB-lite"/>
    </source>
</evidence>
<organism evidence="3 4">
    <name type="scientific">Nesterenkonia cremea</name>
    <dbReference type="NCBI Taxonomy" id="1882340"/>
    <lineage>
        <taxon>Bacteria</taxon>
        <taxon>Bacillati</taxon>
        <taxon>Actinomycetota</taxon>
        <taxon>Actinomycetes</taxon>
        <taxon>Micrococcales</taxon>
        <taxon>Micrococcaceae</taxon>
        <taxon>Nesterenkonia</taxon>
    </lineage>
</organism>
<dbReference type="PANTHER" id="PTHR21240">
    <property type="entry name" value="2-AMINO-3-CARBOXYLMUCONATE-6-SEMIALDEHYDE DECARBOXYLASE"/>
    <property type="match status" value="1"/>
</dbReference>
<feature type="region of interest" description="Disordered" evidence="2">
    <location>
        <begin position="115"/>
        <end position="167"/>
    </location>
</feature>
<dbReference type="SUPFAM" id="SSF51556">
    <property type="entry name" value="Metallo-dependent hydrolases"/>
    <property type="match status" value="1"/>
</dbReference>
<sequence length="167" mass="18730">MSLMGYYVLSDGERPEFTRRRMTDSSDIRLKEMRAAAIDHQILSLTAAYTNPFPAKTAKHLSRTANEALAEVIRTYPEQYSGLAAVPFSAEDARASELDHAVRTLDLKGAVLNGHVRDRYTPPNSSTSGMDRVAGHPRPSPPEHPDLRPVQQVSRTRPGRLRLRLRR</sequence>
<dbReference type="Gene3D" id="3.20.20.140">
    <property type="entry name" value="Metal-dependent hydrolases"/>
    <property type="match status" value="1"/>
</dbReference>
<keyword evidence="4" id="KW-1185">Reference proteome</keyword>
<dbReference type="PANTHER" id="PTHR21240:SF28">
    <property type="entry name" value="ISO-OROTATE DECARBOXYLASE (EUROFUNG)"/>
    <property type="match status" value="1"/>
</dbReference>
<feature type="compositionally biased region" description="Basic residues" evidence="2">
    <location>
        <begin position="157"/>
        <end position="167"/>
    </location>
</feature>
<evidence type="ECO:0000313" key="4">
    <source>
        <dbReference type="Proteomes" id="UP000633136"/>
    </source>
</evidence>
<accession>A0A917EML5</accession>
<gene>
    <name evidence="3" type="ORF">GCM10011401_08000</name>
</gene>
<reference evidence="3" key="1">
    <citation type="journal article" date="2014" name="Int. J. Syst. Evol. Microbiol.">
        <title>Complete genome sequence of Corynebacterium casei LMG S-19264T (=DSM 44701T), isolated from a smear-ripened cheese.</title>
        <authorList>
            <consortium name="US DOE Joint Genome Institute (JGI-PGF)"/>
            <person name="Walter F."/>
            <person name="Albersmeier A."/>
            <person name="Kalinowski J."/>
            <person name="Ruckert C."/>
        </authorList>
    </citation>
    <scope>NUCLEOTIDE SEQUENCE</scope>
    <source>
        <strain evidence="3">CGMCC 1.15388</strain>
    </source>
</reference>
<comment type="caution">
    <text evidence="3">The sequence shown here is derived from an EMBL/GenBank/DDBJ whole genome shotgun (WGS) entry which is preliminary data.</text>
</comment>
<name>A0A917EML5_9MICC</name>
<protein>
    <submittedName>
        <fullName evidence="3">Uncharacterized protein</fullName>
    </submittedName>
</protein>
<reference evidence="3" key="2">
    <citation type="submission" date="2020-09" db="EMBL/GenBank/DDBJ databases">
        <authorList>
            <person name="Sun Q."/>
            <person name="Zhou Y."/>
        </authorList>
    </citation>
    <scope>NUCLEOTIDE SEQUENCE</scope>
    <source>
        <strain evidence="3">CGMCC 1.15388</strain>
    </source>
</reference>
<dbReference type="InterPro" id="IPR032466">
    <property type="entry name" value="Metal_Hydrolase"/>
</dbReference>
<dbReference type="GO" id="GO:0005737">
    <property type="term" value="C:cytoplasm"/>
    <property type="evidence" value="ECO:0007669"/>
    <property type="project" value="TreeGrafter"/>
</dbReference>
<dbReference type="EMBL" id="BMIS01000002">
    <property type="protein sequence ID" value="GGE63282.1"/>
    <property type="molecule type" value="Genomic_DNA"/>
</dbReference>
<dbReference type="GO" id="GO:0016831">
    <property type="term" value="F:carboxy-lyase activity"/>
    <property type="evidence" value="ECO:0007669"/>
    <property type="project" value="InterPro"/>
</dbReference>
<keyword evidence="1" id="KW-0456">Lyase</keyword>
<proteinExistence type="predicted"/>